<accession>A0ABM3JCL1</accession>
<keyword evidence="1" id="KW-0732">Signal</keyword>
<dbReference type="Pfam" id="PF00014">
    <property type="entry name" value="Kunitz_BPTI"/>
    <property type="match status" value="1"/>
</dbReference>
<sequence>MKTKVSLLIIMIICALCSCSAAERPAHCLQPHPQGQGLCDMLISGFYYNADQNACEEWQESGCNVIGGHTYDLREDCVNDCVNVN</sequence>
<name>A0ABM3JCL1_BACDO</name>
<evidence type="ECO:0000259" key="2">
    <source>
        <dbReference type="PROSITE" id="PS50279"/>
    </source>
</evidence>
<dbReference type="GeneID" id="125777100"/>
<dbReference type="PROSITE" id="PS50279">
    <property type="entry name" value="BPTI_KUNITZ_2"/>
    <property type="match status" value="1"/>
</dbReference>
<feature type="signal peptide" evidence="1">
    <location>
        <begin position="1"/>
        <end position="22"/>
    </location>
</feature>
<protein>
    <submittedName>
        <fullName evidence="4">Early lactation protein-like</fullName>
    </submittedName>
</protein>
<evidence type="ECO:0000313" key="4">
    <source>
        <dbReference type="RefSeq" id="XP_049306972.1"/>
    </source>
</evidence>
<dbReference type="InterPro" id="IPR036880">
    <property type="entry name" value="Kunitz_BPTI_sf"/>
</dbReference>
<proteinExistence type="predicted"/>
<dbReference type="SUPFAM" id="SSF57362">
    <property type="entry name" value="BPTI-like"/>
    <property type="match status" value="1"/>
</dbReference>
<dbReference type="PROSITE" id="PS51257">
    <property type="entry name" value="PROKAR_LIPOPROTEIN"/>
    <property type="match status" value="1"/>
</dbReference>
<keyword evidence="3" id="KW-1185">Reference proteome</keyword>
<evidence type="ECO:0000256" key="1">
    <source>
        <dbReference type="SAM" id="SignalP"/>
    </source>
</evidence>
<feature type="chain" id="PRO_5046336980" evidence="1">
    <location>
        <begin position="23"/>
        <end position="85"/>
    </location>
</feature>
<dbReference type="RefSeq" id="XP_049306972.1">
    <property type="nucleotide sequence ID" value="XM_049451015.1"/>
</dbReference>
<dbReference type="Gene3D" id="4.10.410.10">
    <property type="entry name" value="Pancreatic trypsin inhibitor Kunitz domain"/>
    <property type="match status" value="1"/>
</dbReference>
<gene>
    <name evidence="4" type="primary">LOC125777100</name>
</gene>
<dbReference type="Proteomes" id="UP001652620">
    <property type="component" value="Chromosome 3"/>
</dbReference>
<evidence type="ECO:0000313" key="3">
    <source>
        <dbReference type="Proteomes" id="UP001652620"/>
    </source>
</evidence>
<dbReference type="InterPro" id="IPR002223">
    <property type="entry name" value="Kunitz_BPTI"/>
</dbReference>
<reference evidence="4" key="1">
    <citation type="submission" date="2025-08" db="UniProtKB">
        <authorList>
            <consortium name="RefSeq"/>
        </authorList>
    </citation>
    <scope>IDENTIFICATION</scope>
    <source>
        <tissue evidence="4">Adult</tissue>
    </source>
</reference>
<feature type="domain" description="BPTI/Kunitz inhibitor" evidence="2">
    <location>
        <begin position="28"/>
        <end position="81"/>
    </location>
</feature>
<organism evidence="3 4">
    <name type="scientific">Bactrocera dorsalis</name>
    <name type="common">Oriental fruit fly</name>
    <name type="synonym">Dacus dorsalis</name>
    <dbReference type="NCBI Taxonomy" id="27457"/>
    <lineage>
        <taxon>Eukaryota</taxon>
        <taxon>Metazoa</taxon>
        <taxon>Ecdysozoa</taxon>
        <taxon>Arthropoda</taxon>
        <taxon>Hexapoda</taxon>
        <taxon>Insecta</taxon>
        <taxon>Pterygota</taxon>
        <taxon>Neoptera</taxon>
        <taxon>Endopterygota</taxon>
        <taxon>Diptera</taxon>
        <taxon>Brachycera</taxon>
        <taxon>Muscomorpha</taxon>
        <taxon>Tephritoidea</taxon>
        <taxon>Tephritidae</taxon>
        <taxon>Bactrocera</taxon>
        <taxon>Bactrocera</taxon>
    </lineage>
</organism>